<protein>
    <submittedName>
        <fullName evidence="2">Uncharacterized protein</fullName>
    </submittedName>
</protein>
<name>A0A5B0MFP8_PUCGR</name>
<feature type="compositionally biased region" description="Polar residues" evidence="1">
    <location>
        <begin position="92"/>
        <end position="102"/>
    </location>
</feature>
<reference evidence="2 3" key="1">
    <citation type="submission" date="2019-05" db="EMBL/GenBank/DDBJ databases">
        <title>Emergence of the Ug99 lineage of the wheat stem rust pathogen through somatic hybridization.</title>
        <authorList>
            <person name="Li F."/>
            <person name="Upadhyaya N.M."/>
            <person name="Sperschneider J."/>
            <person name="Matny O."/>
            <person name="Nguyen-Phuc H."/>
            <person name="Mago R."/>
            <person name="Raley C."/>
            <person name="Miller M.E."/>
            <person name="Silverstein K.A.T."/>
            <person name="Henningsen E."/>
            <person name="Hirsch C.D."/>
            <person name="Visser B."/>
            <person name="Pretorius Z.A."/>
            <person name="Steffenson B.J."/>
            <person name="Schwessinger B."/>
            <person name="Dodds P.N."/>
            <person name="Figueroa M."/>
        </authorList>
    </citation>
    <scope>NUCLEOTIDE SEQUENCE [LARGE SCALE GENOMIC DNA]</scope>
    <source>
        <strain evidence="2 3">Ug99</strain>
    </source>
</reference>
<accession>A0A5B0MFP8</accession>
<dbReference type="EMBL" id="VDEP01000472">
    <property type="protein sequence ID" value="KAA1075462.1"/>
    <property type="molecule type" value="Genomic_DNA"/>
</dbReference>
<organism evidence="2 3">
    <name type="scientific">Puccinia graminis f. sp. tritici</name>
    <dbReference type="NCBI Taxonomy" id="56615"/>
    <lineage>
        <taxon>Eukaryota</taxon>
        <taxon>Fungi</taxon>
        <taxon>Dikarya</taxon>
        <taxon>Basidiomycota</taxon>
        <taxon>Pucciniomycotina</taxon>
        <taxon>Pucciniomycetes</taxon>
        <taxon>Pucciniales</taxon>
        <taxon>Pucciniaceae</taxon>
        <taxon>Puccinia</taxon>
    </lineage>
</organism>
<evidence type="ECO:0000313" key="2">
    <source>
        <dbReference type="EMBL" id="KAA1075462.1"/>
    </source>
</evidence>
<feature type="region of interest" description="Disordered" evidence="1">
    <location>
        <begin position="61"/>
        <end position="102"/>
    </location>
</feature>
<dbReference type="AlphaFoldDB" id="A0A5B0MFP8"/>
<comment type="caution">
    <text evidence="2">The sequence shown here is derived from an EMBL/GenBank/DDBJ whole genome shotgun (WGS) entry which is preliminary data.</text>
</comment>
<proteinExistence type="predicted"/>
<sequence length="186" mass="20342">MPYFRHSPAAGRCHHTPTDLSLPTHLLLSPRHPHPYRRPSPALIKPPRTCLCDDPTEPFLPTHLPHPPRHPHPHRRPSRCLLKPPRSRQNHDPTTSAPSSVSRLASHLLYPHPGDRSASILFCPYGDSRLAAAATARRVPPPTVQGAGLTRHEALTESHVTMAGCGGALGIALRATNSSRGVFIKH</sequence>
<evidence type="ECO:0000256" key="1">
    <source>
        <dbReference type="SAM" id="MobiDB-lite"/>
    </source>
</evidence>
<gene>
    <name evidence="2" type="ORF">PGTUg99_010338</name>
</gene>
<dbReference type="Proteomes" id="UP000325313">
    <property type="component" value="Unassembled WGS sequence"/>
</dbReference>
<feature type="compositionally biased region" description="Basic residues" evidence="1">
    <location>
        <begin position="66"/>
        <end position="78"/>
    </location>
</feature>
<evidence type="ECO:0000313" key="3">
    <source>
        <dbReference type="Proteomes" id="UP000325313"/>
    </source>
</evidence>